<gene>
    <name evidence="3" type="ORF">C1I89_09090</name>
</gene>
<dbReference type="InterPro" id="IPR016931">
    <property type="entry name" value="UCP029658_TPR"/>
</dbReference>
<dbReference type="EMBL" id="POQS01000002">
    <property type="protein sequence ID" value="PND34797.1"/>
    <property type="molecule type" value="Genomic_DNA"/>
</dbReference>
<accession>A0A2N8KMX4</accession>
<feature type="region of interest" description="Disordered" evidence="2">
    <location>
        <begin position="28"/>
        <end position="51"/>
    </location>
</feature>
<evidence type="ECO:0000256" key="1">
    <source>
        <dbReference type="PROSITE-ProRule" id="PRU00339"/>
    </source>
</evidence>
<feature type="repeat" description="TPR" evidence="1">
    <location>
        <begin position="118"/>
        <end position="151"/>
    </location>
</feature>
<dbReference type="SUPFAM" id="SSF48452">
    <property type="entry name" value="TPR-like"/>
    <property type="match status" value="1"/>
</dbReference>
<dbReference type="InterPro" id="IPR019734">
    <property type="entry name" value="TPR_rpt"/>
</dbReference>
<feature type="compositionally biased region" description="Basic and acidic residues" evidence="2">
    <location>
        <begin position="37"/>
        <end position="51"/>
    </location>
</feature>
<dbReference type="SMART" id="SM00028">
    <property type="entry name" value="TPR"/>
    <property type="match status" value="2"/>
</dbReference>
<keyword evidence="4" id="KW-1185">Reference proteome</keyword>
<dbReference type="PIRSF" id="PIRSF029658">
    <property type="entry name" value="UCP029658_TPR"/>
    <property type="match status" value="1"/>
</dbReference>
<organism evidence="3 4">
    <name type="scientific">Achromobacter pulmonis</name>
    <dbReference type="NCBI Taxonomy" id="1389932"/>
    <lineage>
        <taxon>Bacteria</taxon>
        <taxon>Pseudomonadati</taxon>
        <taxon>Pseudomonadota</taxon>
        <taxon>Betaproteobacteria</taxon>
        <taxon>Burkholderiales</taxon>
        <taxon>Alcaligenaceae</taxon>
        <taxon>Achromobacter</taxon>
    </lineage>
</organism>
<name>A0A2N8KMX4_9BURK</name>
<evidence type="ECO:0000313" key="3">
    <source>
        <dbReference type="EMBL" id="PND34797.1"/>
    </source>
</evidence>
<dbReference type="Pfam" id="PF13181">
    <property type="entry name" value="TPR_8"/>
    <property type="match status" value="1"/>
</dbReference>
<sequence length="273" mass="28960">MAAAAVLAGLAGCKSNGAESAWQLIQQQQQEQALARQQEDEAQGRNRPREPEMMLSMIAEAQRQERYFASLAYIDAYQQKFGADSRVAVMRADALRQTGQTAASEQAYRALTRGEQAAQGWHGLGLIAGGRGQYEQAADDFAQAARLAPMNAQILGDLGYARLRAGDLNGARVPLGQAAELAPENGRVLANMAVLLLVEGDPLKAQRLMDQAQLGEEARGQVLRLAAEIRGQVAPMPMPAAGLPATRVSGAGGAVMPMMSPLMEGLGNGPIVR</sequence>
<comment type="caution">
    <text evidence="3">The sequence shown here is derived from an EMBL/GenBank/DDBJ whole genome shotgun (WGS) entry which is preliminary data.</text>
</comment>
<dbReference type="Gene3D" id="1.25.40.10">
    <property type="entry name" value="Tetratricopeptide repeat domain"/>
    <property type="match status" value="1"/>
</dbReference>
<dbReference type="Proteomes" id="UP000235994">
    <property type="component" value="Unassembled WGS sequence"/>
</dbReference>
<proteinExistence type="predicted"/>
<evidence type="ECO:0000313" key="4">
    <source>
        <dbReference type="Proteomes" id="UP000235994"/>
    </source>
</evidence>
<keyword evidence="1" id="KW-0802">TPR repeat</keyword>
<evidence type="ECO:0000256" key="2">
    <source>
        <dbReference type="SAM" id="MobiDB-lite"/>
    </source>
</evidence>
<dbReference type="InterPro" id="IPR011990">
    <property type="entry name" value="TPR-like_helical_dom_sf"/>
</dbReference>
<reference evidence="3 4" key="1">
    <citation type="submission" date="2018-01" db="EMBL/GenBank/DDBJ databases">
        <title>The draft genome of an aniline degradation strain ANB-1.</title>
        <authorList>
            <person name="Zhang L."/>
            <person name="Jiang J."/>
        </authorList>
    </citation>
    <scope>NUCLEOTIDE SEQUENCE [LARGE SCALE GENOMIC DNA]</scope>
    <source>
        <strain evidence="3 4">ANB-1</strain>
    </source>
</reference>
<protein>
    <submittedName>
        <fullName evidence="3">Uncharacterized protein</fullName>
    </submittedName>
</protein>
<dbReference type="AlphaFoldDB" id="A0A2N8KMX4"/>
<dbReference type="PROSITE" id="PS50005">
    <property type="entry name" value="TPR"/>
    <property type="match status" value="1"/>
</dbReference>